<reference evidence="3" key="1">
    <citation type="submission" date="2017-02" db="UniProtKB">
        <authorList>
            <consortium name="WormBaseParasite"/>
        </authorList>
    </citation>
    <scope>IDENTIFICATION</scope>
</reference>
<sequence>LIYNQSLILLRLKLSVFVVLGFHQLLLQKLVHSDWLIFFWHNPQD</sequence>
<feature type="transmembrane region" description="Helical" evidence="1">
    <location>
        <begin position="7"/>
        <end position="26"/>
    </location>
</feature>
<evidence type="ECO:0000313" key="2">
    <source>
        <dbReference type="Proteomes" id="UP000046392"/>
    </source>
</evidence>
<organism evidence="2 3">
    <name type="scientific">Strongyloides papillosus</name>
    <name type="common">Intestinal threadworm</name>
    <dbReference type="NCBI Taxonomy" id="174720"/>
    <lineage>
        <taxon>Eukaryota</taxon>
        <taxon>Metazoa</taxon>
        <taxon>Ecdysozoa</taxon>
        <taxon>Nematoda</taxon>
        <taxon>Chromadorea</taxon>
        <taxon>Rhabditida</taxon>
        <taxon>Tylenchina</taxon>
        <taxon>Panagrolaimomorpha</taxon>
        <taxon>Strongyloidoidea</taxon>
        <taxon>Strongyloididae</taxon>
        <taxon>Strongyloides</taxon>
    </lineage>
</organism>
<name>A0A0N5BXQ1_STREA</name>
<keyword evidence="1" id="KW-1133">Transmembrane helix</keyword>
<evidence type="ECO:0000313" key="3">
    <source>
        <dbReference type="WBParaSite" id="SPAL_0001057250.1"/>
    </source>
</evidence>
<keyword evidence="1" id="KW-0812">Transmembrane</keyword>
<dbReference type="WBParaSite" id="SPAL_0001057250.1">
    <property type="protein sequence ID" value="SPAL_0001057250.1"/>
    <property type="gene ID" value="SPAL_0001057250"/>
</dbReference>
<dbReference type="AlphaFoldDB" id="A0A0N5BXQ1"/>
<keyword evidence="1" id="KW-0472">Membrane</keyword>
<dbReference type="Proteomes" id="UP000046392">
    <property type="component" value="Unplaced"/>
</dbReference>
<evidence type="ECO:0000256" key="1">
    <source>
        <dbReference type="SAM" id="Phobius"/>
    </source>
</evidence>
<proteinExistence type="predicted"/>
<protein>
    <submittedName>
        <fullName evidence="3">Ovule protein</fullName>
    </submittedName>
</protein>
<keyword evidence="2" id="KW-1185">Reference proteome</keyword>
<accession>A0A0N5BXQ1</accession>